<dbReference type="InterPro" id="IPR036291">
    <property type="entry name" value="NAD(P)-bd_dom_sf"/>
</dbReference>
<sequence length="239" mass="25622">MMDCKGKKVIVTGGSQGYGKGIAAALKARGAQVWITGRRQDVLAQSAAEIGVQAVAGDVGKPADWDRIFAACGDDIDVLINNAGSGVHIAPLQEQSDDDIRRSIETNLLGVIYGCRRAAALMTARKSGLIINITSVCAHYGWPGFATYTAAKAGVDMFSRALYTELRPHNVRVTVLTPSWGETEFSVAAGLGPMAEARRGRVMTGEQMGDLVVKICEFPDHLVFPEIMVQPVMQEIVPF</sequence>
<dbReference type="SUPFAM" id="SSF51735">
    <property type="entry name" value="NAD(P)-binding Rossmann-fold domains"/>
    <property type="match status" value="1"/>
</dbReference>
<keyword evidence="6" id="KW-1185">Reference proteome</keyword>
<organism evidence="5 6">
    <name type="scientific">Oligosphaera ethanolica</name>
    <dbReference type="NCBI Taxonomy" id="760260"/>
    <lineage>
        <taxon>Bacteria</taxon>
        <taxon>Pseudomonadati</taxon>
        <taxon>Lentisphaerota</taxon>
        <taxon>Oligosphaeria</taxon>
        <taxon>Oligosphaerales</taxon>
        <taxon>Oligosphaeraceae</taxon>
        <taxon>Oligosphaera</taxon>
    </lineage>
</organism>
<evidence type="ECO:0000313" key="6">
    <source>
        <dbReference type="Proteomes" id="UP001238163"/>
    </source>
</evidence>
<dbReference type="InterPro" id="IPR002347">
    <property type="entry name" value="SDR_fam"/>
</dbReference>
<reference evidence="5" key="1">
    <citation type="submission" date="2023-07" db="EMBL/GenBank/DDBJ databases">
        <title>Genomic Encyclopedia of Type Strains, Phase IV (KMG-IV): sequencing the most valuable type-strain genomes for metagenomic binning, comparative biology and taxonomic classification.</title>
        <authorList>
            <person name="Goeker M."/>
        </authorList>
    </citation>
    <scope>NUCLEOTIDE SEQUENCE</scope>
    <source>
        <strain evidence="5">DSM 24202</strain>
    </source>
</reference>
<dbReference type="Proteomes" id="UP001238163">
    <property type="component" value="Unassembled WGS sequence"/>
</dbReference>
<dbReference type="PRINTS" id="PR00080">
    <property type="entry name" value="SDRFAMILY"/>
</dbReference>
<dbReference type="Gene3D" id="3.40.50.720">
    <property type="entry name" value="NAD(P)-binding Rossmann-like Domain"/>
    <property type="match status" value="1"/>
</dbReference>
<dbReference type="AlphaFoldDB" id="A0AAE3VCV7"/>
<keyword evidence="2" id="KW-0521">NADP</keyword>
<dbReference type="PANTHER" id="PTHR43391:SF14">
    <property type="entry name" value="DEHYDROGENASE_REDUCTASE SDR FAMILY PROTEIN 7-LIKE"/>
    <property type="match status" value="1"/>
</dbReference>
<proteinExistence type="inferred from homology"/>
<evidence type="ECO:0000256" key="2">
    <source>
        <dbReference type="ARBA" id="ARBA00022857"/>
    </source>
</evidence>
<dbReference type="GO" id="GO:0016491">
    <property type="term" value="F:oxidoreductase activity"/>
    <property type="evidence" value="ECO:0007669"/>
    <property type="project" value="UniProtKB-KW"/>
</dbReference>
<dbReference type="PRINTS" id="PR00081">
    <property type="entry name" value="GDHRDH"/>
</dbReference>
<protein>
    <submittedName>
        <fullName evidence="5">NAD(P)-dependent dehydrogenase (Short-subunit alcohol dehydrogenase family)</fullName>
    </submittedName>
</protein>
<evidence type="ECO:0000256" key="3">
    <source>
        <dbReference type="ARBA" id="ARBA00023002"/>
    </source>
</evidence>
<name>A0AAE3VCV7_9BACT</name>
<evidence type="ECO:0000256" key="4">
    <source>
        <dbReference type="RuleBase" id="RU000363"/>
    </source>
</evidence>
<dbReference type="Pfam" id="PF00106">
    <property type="entry name" value="adh_short"/>
    <property type="match status" value="1"/>
</dbReference>
<comment type="caution">
    <text evidence="5">The sequence shown here is derived from an EMBL/GenBank/DDBJ whole genome shotgun (WGS) entry which is preliminary data.</text>
</comment>
<accession>A0AAE3VCV7</accession>
<evidence type="ECO:0000313" key="5">
    <source>
        <dbReference type="EMBL" id="MDQ0288172.1"/>
    </source>
</evidence>
<dbReference type="RefSeq" id="WP_307259419.1">
    <property type="nucleotide sequence ID" value="NZ_JAUSVL010000001.1"/>
</dbReference>
<gene>
    <name evidence="5" type="ORF">J3R75_000279</name>
</gene>
<keyword evidence="3" id="KW-0560">Oxidoreductase</keyword>
<dbReference type="CDD" id="cd05233">
    <property type="entry name" value="SDR_c"/>
    <property type="match status" value="1"/>
</dbReference>
<dbReference type="PANTHER" id="PTHR43391">
    <property type="entry name" value="RETINOL DEHYDROGENASE-RELATED"/>
    <property type="match status" value="1"/>
</dbReference>
<comment type="similarity">
    <text evidence="1 4">Belongs to the short-chain dehydrogenases/reductases (SDR) family.</text>
</comment>
<dbReference type="EMBL" id="JAUSVL010000001">
    <property type="protein sequence ID" value="MDQ0288172.1"/>
    <property type="molecule type" value="Genomic_DNA"/>
</dbReference>
<evidence type="ECO:0000256" key="1">
    <source>
        <dbReference type="ARBA" id="ARBA00006484"/>
    </source>
</evidence>